<evidence type="ECO:0000256" key="9">
    <source>
        <dbReference type="ARBA" id="ARBA00023136"/>
    </source>
</evidence>
<dbReference type="Gene3D" id="3.40.50.300">
    <property type="entry name" value="P-loop containing nucleotide triphosphate hydrolases"/>
    <property type="match status" value="1"/>
</dbReference>
<feature type="region of interest" description="Disordered" evidence="12">
    <location>
        <begin position="157"/>
        <end position="208"/>
    </location>
</feature>
<evidence type="ECO:0000313" key="14">
    <source>
        <dbReference type="EMBL" id="KAK9918454.1"/>
    </source>
</evidence>
<dbReference type="Gene3D" id="1.10.150.60">
    <property type="entry name" value="ARID DNA-binding domain"/>
    <property type="match status" value="1"/>
</dbReference>
<dbReference type="PROSITE" id="PS51011">
    <property type="entry name" value="ARID"/>
    <property type="match status" value="1"/>
</dbReference>
<keyword evidence="4" id="KW-0547">Nucleotide-binding</keyword>
<evidence type="ECO:0000256" key="6">
    <source>
        <dbReference type="ARBA" id="ARBA00022840"/>
    </source>
</evidence>
<dbReference type="InterPro" id="IPR003959">
    <property type="entry name" value="ATPase_AAA_core"/>
</dbReference>
<dbReference type="SUPFAM" id="SSF52540">
    <property type="entry name" value="P-loop containing nucleoside triphosphate hydrolases"/>
    <property type="match status" value="1"/>
</dbReference>
<evidence type="ECO:0000256" key="11">
    <source>
        <dbReference type="SAM" id="Coils"/>
    </source>
</evidence>
<dbReference type="Pfam" id="PF12037">
    <property type="entry name" value="ATAD3_N"/>
    <property type="match status" value="1"/>
</dbReference>
<dbReference type="InterPro" id="IPR005345">
    <property type="entry name" value="PHF5"/>
</dbReference>
<dbReference type="InterPro" id="IPR003593">
    <property type="entry name" value="AAA+_ATPase"/>
</dbReference>
<evidence type="ECO:0000256" key="10">
    <source>
        <dbReference type="ARBA" id="ARBA00023271"/>
    </source>
</evidence>
<evidence type="ECO:0000256" key="5">
    <source>
        <dbReference type="ARBA" id="ARBA00022792"/>
    </source>
</evidence>
<protein>
    <recommendedName>
        <fullName evidence="13">ARID domain-containing protein</fullName>
    </recommendedName>
</protein>
<dbReference type="Pfam" id="PF00004">
    <property type="entry name" value="AAA"/>
    <property type="match status" value="1"/>
</dbReference>
<dbReference type="SMART" id="SM00501">
    <property type="entry name" value="BRIGHT"/>
    <property type="match status" value="1"/>
</dbReference>
<proteinExistence type="inferred from homology"/>
<evidence type="ECO:0000256" key="12">
    <source>
        <dbReference type="SAM" id="MobiDB-lite"/>
    </source>
</evidence>
<keyword evidence="9" id="KW-0472">Membrane</keyword>
<dbReference type="SMART" id="SM01014">
    <property type="entry name" value="ARID"/>
    <property type="match status" value="1"/>
</dbReference>
<comment type="caution">
    <text evidence="14">The sequence shown here is derived from an EMBL/GenBank/DDBJ whole genome shotgun (WGS) entry which is preliminary data.</text>
</comment>
<feature type="compositionally biased region" description="Gly residues" evidence="12">
    <location>
        <begin position="189"/>
        <end position="208"/>
    </location>
</feature>
<keyword evidence="8" id="KW-0496">Mitochondrion</keyword>
<dbReference type="InterPro" id="IPR001606">
    <property type="entry name" value="ARID_dom"/>
</dbReference>
<dbReference type="CDD" id="cd00298">
    <property type="entry name" value="ACD_sHsps_p23-like"/>
    <property type="match status" value="1"/>
</dbReference>
<evidence type="ECO:0000259" key="13">
    <source>
        <dbReference type="PROSITE" id="PS51011"/>
    </source>
</evidence>
<feature type="coiled-coil region" evidence="11">
    <location>
        <begin position="530"/>
        <end position="640"/>
    </location>
</feature>
<keyword evidence="5" id="KW-0999">Mitochondrion inner membrane</keyword>
<evidence type="ECO:0000256" key="3">
    <source>
        <dbReference type="ARBA" id="ARBA00008626"/>
    </source>
</evidence>
<dbReference type="InterPro" id="IPR036431">
    <property type="entry name" value="ARID_dom_sf"/>
</dbReference>
<reference evidence="14 15" key="1">
    <citation type="journal article" date="2024" name="Nat. Commun.">
        <title>Phylogenomics reveals the evolutionary origins of lichenization in chlorophyte algae.</title>
        <authorList>
            <person name="Puginier C."/>
            <person name="Libourel C."/>
            <person name="Otte J."/>
            <person name="Skaloud P."/>
            <person name="Haon M."/>
            <person name="Grisel S."/>
            <person name="Petersen M."/>
            <person name="Berrin J.G."/>
            <person name="Delaux P.M."/>
            <person name="Dal Grande F."/>
            <person name="Keller J."/>
        </authorList>
    </citation>
    <scope>NUCLEOTIDE SEQUENCE [LARGE SCALE GENOMIC DNA]</scope>
    <source>
        <strain evidence="14 15">SAG 216-7</strain>
    </source>
</reference>
<gene>
    <name evidence="14" type="ORF">WJX75_004193</name>
</gene>
<feature type="compositionally biased region" description="Low complexity" evidence="12">
    <location>
        <begin position="1008"/>
        <end position="1021"/>
    </location>
</feature>
<evidence type="ECO:0000256" key="7">
    <source>
        <dbReference type="ARBA" id="ARBA00023054"/>
    </source>
</evidence>
<dbReference type="PANTHER" id="PTHR23075:SF0">
    <property type="entry name" value="ATPASE FAMILY AAA DOMAIN-CONTAINING PROTEIN 3"/>
    <property type="match status" value="1"/>
</dbReference>
<dbReference type="Gene3D" id="2.30.30.140">
    <property type="match status" value="1"/>
</dbReference>
<accession>A0ABR2Z4P7</accession>
<dbReference type="InterPro" id="IPR027417">
    <property type="entry name" value="P-loop_NTPase"/>
</dbReference>
<evidence type="ECO:0000256" key="2">
    <source>
        <dbReference type="ARBA" id="ARBA00004436"/>
    </source>
</evidence>
<keyword evidence="10" id="KW-1135">Mitochondrion nucleoid</keyword>
<dbReference type="EMBL" id="JALJOT010000001">
    <property type="protein sequence ID" value="KAK9918454.1"/>
    <property type="molecule type" value="Genomic_DNA"/>
</dbReference>
<evidence type="ECO:0000256" key="4">
    <source>
        <dbReference type="ARBA" id="ARBA00022741"/>
    </source>
</evidence>
<organism evidence="14 15">
    <name type="scientific">Coccomyxa subellipsoidea</name>
    <dbReference type="NCBI Taxonomy" id="248742"/>
    <lineage>
        <taxon>Eukaryota</taxon>
        <taxon>Viridiplantae</taxon>
        <taxon>Chlorophyta</taxon>
        <taxon>core chlorophytes</taxon>
        <taxon>Trebouxiophyceae</taxon>
        <taxon>Trebouxiophyceae incertae sedis</taxon>
        <taxon>Coccomyxaceae</taxon>
        <taxon>Coccomyxa</taxon>
    </lineage>
</organism>
<dbReference type="PANTHER" id="PTHR23075">
    <property type="entry name" value="PUTATIVE ATP-ASE"/>
    <property type="match status" value="1"/>
</dbReference>
<feature type="region of interest" description="Disordered" evidence="12">
    <location>
        <begin position="1002"/>
        <end position="1021"/>
    </location>
</feature>
<dbReference type="InterPro" id="IPR021911">
    <property type="entry name" value="ATAD3_N"/>
</dbReference>
<comment type="subcellular location">
    <subcellularLocation>
        <location evidence="1">Mitochondrion inner membrane</location>
    </subcellularLocation>
    <subcellularLocation>
        <location evidence="2">Mitochondrion matrix</location>
        <location evidence="2">Mitochondrion nucleoid</location>
    </subcellularLocation>
</comment>
<dbReference type="Proteomes" id="UP001491310">
    <property type="component" value="Unassembled WGS sequence"/>
</dbReference>
<evidence type="ECO:0000256" key="1">
    <source>
        <dbReference type="ARBA" id="ARBA00004273"/>
    </source>
</evidence>
<evidence type="ECO:0000256" key="8">
    <source>
        <dbReference type="ARBA" id="ARBA00023128"/>
    </source>
</evidence>
<keyword evidence="6" id="KW-0067">ATP-binding</keyword>
<dbReference type="SMART" id="SM00382">
    <property type="entry name" value="AAA"/>
    <property type="match status" value="1"/>
</dbReference>
<comment type="similarity">
    <text evidence="3">Belongs to the PHF5 family.</text>
</comment>
<dbReference type="CDD" id="cd20404">
    <property type="entry name" value="Tudor_Agenet_AtEML-like"/>
    <property type="match status" value="1"/>
</dbReference>
<sequence>MCRKQPGIAIGRLCEKCDGKCVVCDSYVRPATLVRICDECNYGSYAGQEKVLHALRTFLVDKSLESSGLRLGDNVIDGEQLWMPVMRAGGYDTVTSGKLWAAIGRSFGFPKGMTDLSHRVKKAFETQLLPFERAVKKGEMPDVTSADLEAATQKELVTVGGDNNPRKAVKRERGPGEIAGRSAAKRGRGGGPGRSGGRGGRGGGRLGGGGTGLVGARVLIKFDEETKEDGSVFYIGTVTSFSKEKHLVKFDDGDLDDINLSEEVWRLATADDEAEASQAGGRVAMKEADLAIPDKPSGVQGSPLAKANKALNVQQARDKPSQPSGDDALELKDKMQDEQTKSDEDSEIMVQGKDYKVRQGLLEGQPCYEIYVMVGPMNKEDVKVKCWHEGRVCVHGTPHPGIEKWTKEPIEHDIQLPSRIDPYSAKALITLHAAGSMTYAICESDARAPSFDPEALERGAKALREINASPNAKKVIELSKQQEISRQQEFKAKEAQYQAAAQQAAIEREKVHWEEQRKAMQADQYNKAELARYEDELARKRAEAEHEKQRVRQVELVQLQEESVGKQEAKKYEIQKQIEAERRATEQYRAELEKKVQREKALAEAEGRAREARENEDVNRRALSLRLEEERKKLVEAINTTFGHLGAGVTSLLTDVDRLTTLVAGLSLLALGVYSARESTRVGGKAIDRWLGTPKLVRETSRRHWWNRAAGGGGGSMEKSAEAVKRDFSDIVLPGGLQDHVRALAAVTANTRSHGAPFRHMLFYGPPGTGKSMAAKRLARTAGLDYAIMSGGDVAPLGGKAVQQLHEMFDWAESSRRGLLLFIDEADAFLGRRGNQMSEGLRAALNAALFRTGDQSRDFAVVLATNRPADLDPAVLDRMDEALEFPLPGPLERARILDIYLNSYIAKAGSEEGGAGAEAQKGLAGRLRAFLRGRSTRPDAIQLRGITPELVQEAAAATEGFSGRELAKLVASMQASVYGSREAALTPEIFSRVLHMKLREHKQRQQFEEQAGGEQAQQPSQ</sequence>
<dbReference type="SUPFAM" id="SSF46774">
    <property type="entry name" value="ARID-like"/>
    <property type="match status" value="1"/>
</dbReference>
<dbReference type="Pfam" id="PF01388">
    <property type="entry name" value="ARID"/>
    <property type="match status" value="1"/>
</dbReference>
<dbReference type="CDD" id="cd16100">
    <property type="entry name" value="ARID"/>
    <property type="match status" value="1"/>
</dbReference>
<feature type="domain" description="ARID" evidence="13">
    <location>
        <begin position="45"/>
        <end position="136"/>
    </location>
</feature>
<name>A0ABR2Z4P7_9CHLO</name>
<evidence type="ECO:0000313" key="15">
    <source>
        <dbReference type="Proteomes" id="UP001491310"/>
    </source>
</evidence>
<keyword evidence="15" id="KW-1185">Reference proteome</keyword>
<keyword evidence="7 11" id="KW-0175">Coiled coil</keyword>
<dbReference type="Pfam" id="PF03660">
    <property type="entry name" value="PHF5"/>
    <property type="match status" value="1"/>
</dbReference>